<accession>A0A2W4XL78</accession>
<proteinExistence type="predicted"/>
<evidence type="ECO:0000313" key="1">
    <source>
        <dbReference type="EMBL" id="PZO56847.1"/>
    </source>
</evidence>
<protein>
    <submittedName>
        <fullName evidence="1">Uncharacterized protein</fullName>
    </submittedName>
</protein>
<name>A0A2W4XL78_9CYAN</name>
<dbReference type="EMBL" id="QBMP01000062">
    <property type="protein sequence ID" value="PZO56847.1"/>
    <property type="molecule type" value="Genomic_DNA"/>
</dbReference>
<gene>
    <name evidence="1" type="ORF">DCF15_07985</name>
</gene>
<reference evidence="2" key="1">
    <citation type="submission" date="2018-04" db="EMBL/GenBank/DDBJ databases">
        <authorList>
            <person name="Cornet L."/>
        </authorList>
    </citation>
    <scope>NUCLEOTIDE SEQUENCE [LARGE SCALE GENOMIC DNA]</scope>
</reference>
<organism evidence="1 2">
    <name type="scientific">Phormidesmis priestleyi</name>
    <dbReference type="NCBI Taxonomy" id="268141"/>
    <lineage>
        <taxon>Bacteria</taxon>
        <taxon>Bacillati</taxon>
        <taxon>Cyanobacteriota</taxon>
        <taxon>Cyanophyceae</taxon>
        <taxon>Leptolyngbyales</taxon>
        <taxon>Leptolyngbyaceae</taxon>
        <taxon>Phormidesmis</taxon>
    </lineage>
</organism>
<comment type="caution">
    <text evidence="1">The sequence shown here is derived from an EMBL/GenBank/DDBJ whole genome shotgun (WGS) entry which is preliminary data.</text>
</comment>
<dbReference type="AlphaFoldDB" id="A0A2W4XL78"/>
<dbReference type="Proteomes" id="UP000249794">
    <property type="component" value="Unassembled WGS sequence"/>
</dbReference>
<sequence>MSLLGFSVALGAAGWVLKC</sequence>
<reference evidence="1 2" key="2">
    <citation type="submission" date="2018-06" db="EMBL/GenBank/DDBJ databases">
        <title>Metagenomic assembly of (sub)arctic Cyanobacteria and their associated microbiome from non-axenic cultures.</title>
        <authorList>
            <person name="Baurain D."/>
        </authorList>
    </citation>
    <scope>NUCLEOTIDE SEQUENCE [LARGE SCALE GENOMIC DNA]</scope>
    <source>
        <strain evidence="1">ULC027bin1</strain>
    </source>
</reference>
<evidence type="ECO:0000313" key="2">
    <source>
        <dbReference type="Proteomes" id="UP000249794"/>
    </source>
</evidence>